<evidence type="ECO:0000256" key="1">
    <source>
        <dbReference type="ARBA" id="ARBA00006937"/>
    </source>
</evidence>
<dbReference type="SUPFAM" id="SSF56024">
    <property type="entry name" value="Phospholipase D/nuclease"/>
    <property type="match status" value="1"/>
</dbReference>
<organism evidence="4 5">
    <name type="scientific">Synaphobranchus kaupii</name>
    <name type="common">Kaup's arrowtooth eel</name>
    <dbReference type="NCBI Taxonomy" id="118154"/>
    <lineage>
        <taxon>Eukaryota</taxon>
        <taxon>Metazoa</taxon>
        <taxon>Chordata</taxon>
        <taxon>Craniata</taxon>
        <taxon>Vertebrata</taxon>
        <taxon>Euteleostomi</taxon>
        <taxon>Actinopterygii</taxon>
        <taxon>Neopterygii</taxon>
        <taxon>Teleostei</taxon>
        <taxon>Anguilliformes</taxon>
        <taxon>Synaphobranchidae</taxon>
        <taxon>Synaphobranchus</taxon>
    </lineage>
</organism>
<dbReference type="GO" id="GO:0019901">
    <property type="term" value="F:protein kinase binding"/>
    <property type="evidence" value="ECO:0007669"/>
    <property type="project" value="TreeGrafter"/>
</dbReference>
<dbReference type="AlphaFoldDB" id="A0A9Q1FNY4"/>
<accession>A0A9Q1FNY4</accession>
<dbReference type="InterPro" id="IPR012461">
    <property type="entry name" value="SACK1"/>
</dbReference>
<dbReference type="OrthoDB" id="6103632at2759"/>
<evidence type="ECO:0000313" key="4">
    <source>
        <dbReference type="EMBL" id="KAJ8363211.1"/>
    </source>
</evidence>
<dbReference type="PANTHER" id="PTHR16181">
    <property type="entry name" value="PROTEIN FAM83A-RELATED"/>
    <property type="match status" value="1"/>
</dbReference>
<dbReference type="Proteomes" id="UP001152622">
    <property type="component" value="Chromosome 4"/>
</dbReference>
<dbReference type="Gene3D" id="3.30.870.10">
    <property type="entry name" value="Endonuclease Chain A"/>
    <property type="match status" value="1"/>
</dbReference>
<evidence type="ECO:0000259" key="3">
    <source>
        <dbReference type="Pfam" id="PF07894"/>
    </source>
</evidence>
<proteinExistence type="inferred from homology"/>
<feature type="domain" description="Scaffolding anchor of CK1" evidence="3">
    <location>
        <begin position="9"/>
        <end position="280"/>
    </location>
</feature>
<protein>
    <recommendedName>
        <fullName evidence="3">Scaffolding anchor of CK1 domain-containing protein</fullName>
    </recommendedName>
</protein>
<feature type="region of interest" description="Disordered" evidence="2">
    <location>
        <begin position="394"/>
        <end position="538"/>
    </location>
</feature>
<feature type="compositionally biased region" description="Polar residues" evidence="2">
    <location>
        <begin position="491"/>
        <end position="521"/>
    </location>
</feature>
<reference evidence="4" key="1">
    <citation type="journal article" date="2023" name="Science">
        <title>Genome structures resolve the early diversification of teleost fishes.</title>
        <authorList>
            <person name="Parey E."/>
            <person name="Louis A."/>
            <person name="Montfort J."/>
            <person name="Bouchez O."/>
            <person name="Roques C."/>
            <person name="Iampietro C."/>
            <person name="Lluch J."/>
            <person name="Castinel A."/>
            <person name="Donnadieu C."/>
            <person name="Desvignes T."/>
            <person name="Floi Bucao C."/>
            <person name="Jouanno E."/>
            <person name="Wen M."/>
            <person name="Mejri S."/>
            <person name="Dirks R."/>
            <person name="Jansen H."/>
            <person name="Henkel C."/>
            <person name="Chen W.J."/>
            <person name="Zahm M."/>
            <person name="Cabau C."/>
            <person name="Klopp C."/>
            <person name="Thompson A.W."/>
            <person name="Robinson-Rechavi M."/>
            <person name="Braasch I."/>
            <person name="Lecointre G."/>
            <person name="Bobe J."/>
            <person name="Postlethwait J.H."/>
            <person name="Berthelot C."/>
            <person name="Roest Crollius H."/>
            <person name="Guiguen Y."/>
        </authorList>
    </citation>
    <scope>NUCLEOTIDE SEQUENCE</scope>
    <source>
        <strain evidence="4">WJC10195</strain>
    </source>
</reference>
<dbReference type="PANTHER" id="PTHR16181:SF29">
    <property type="entry name" value="PROTEIN FAM83A-RELATED"/>
    <property type="match status" value="1"/>
</dbReference>
<feature type="region of interest" description="Disordered" evidence="2">
    <location>
        <begin position="295"/>
        <end position="321"/>
    </location>
</feature>
<feature type="compositionally biased region" description="Polar residues" evidence="2">
    <location>
        <begin position="469"/>
        <end position="480"/>
    </location>
</feature>
<name>A0A9Q1FNY4_SYNKA</name>
<dbReference type="EMBL" id="JAINUF010000004">
    <property type="protein sequence ID" value="KAJ8363211.1"/>
    <property type="molecule type" value="Genomic_DNA"/>
</dbReference>
<keyword evidence="5" id="KW-1185">Reference proteome</keyword>
<comment type="similarity">
    <text evidence="1">Belongs to the FAM83 family.</text>
</comment>
<dbReference type="GO" id="GO:0007165">
    <property type="term" value="P:signal transduction"/>
    <property type="evidence" value="ECO:0007669"/>
    <property type="project" value="TreeGrafter"/>
</dbReference>
<sequence length="538" mass="59242">MCMDDGHINERIKESNPQFYYSEEQRAALEQLLKDGDGAFKNRLKEDKVNDFLSAREIKFIRKTFQEYSDCEDDLDSTPAQTAKGDSGIHSTYWPQLSDIVPPLDIGWPDGGFYKGVTRVTVHTNPPREDSPHIKQVVRKLIQESNKVLAVVMDLLTDLQILQDLLDAASKRNVSVYILLDARGMPFFLDICSRLQVSALHLKNMRVRTVRGTGMTLSFGKLPGSLSNKYMLVDGNKVMFGSYSFTWSSSRLDRSTIVIMTGHVVDFFDREFRETYAVSERVDLYGELHVAKAAPAPEPAPEPAPKPAPKPAPVQPMAAPPAPPFASRFHVSLGDPCEVRTKILAHKYYNPKYSLVVGVRAGATNSLTDVPIKRESPGGPESKGLMERFLAASSETLDRLTPVPVPVSPTESEGKEGAHRPNGLAHIGKKHSLRGQDDSSPCSSPTRVSRKPPKLSPARVKRTAPSPPTTCVSVETTLNEEQGDKFGQEASEGSLQTNGKIRTLSRGSKNTSLQAVNTQEGDASKVQKRPQRSGCFLS</sequence>
<comment type="caution">
    <text evidence="4">The sequence shown here is derived from an EMBL/GenBank/DDBJ whole genome shotgun (WGS) entry which is preliminary data.</text>
</comment>
<feature type="compositionally biased region" description="Polar residues" evidence="2">
    <location>
        <begin position="438"/>
        <end position="447"/>
    </location>
</feature>
<evidence type="ECO:0000313" key="5">
    <source>
        <dbReference type="Proteomes" id="UP001152622"/>
    </source>
</evidence>
<evidence type="ECO:0000256" key="2">
    <source>
        <dbReference type="SAM" id="MobiDB-lite"/>
    </source>
</evidence>
<feature type="compositionally biased region" description="Pro residues" evidence="2">
    <location>
        <begin position="296"/>
        <end position="321"/>
    </location>
</feature>
<dbReference type="InterPro" id="IPR050944">
    <property type="entry name" value="FAM83"/>
</dbReference>
<dbReference type="Pfam" id="PF07894">
    <property type="entry name" value="SACK1"/>
    <property type="match status" value="1"/>
</dbReference>
<gene>
    <name evidence="4" type="ORF">SKAU_G00120420</name>
</gene>